<comment type="caution">
    <text evidence="2">The sequence shown here is derived from an EMBL/GenBank/DDBJ whole genome shotgun (WGS) entry which is preliminary data.</text>
</comment>
<accession>A0A8T3AKW7</accession>
<keyword evidence="3" id="KW-1185">Reference proteome</keyword>
<proteinExistence type="predicted"/>
<organism evidence="2 3">
    <name type="scientific">Dendrobium nobile</name>
    <name type="common">Orchid</name>
    <dbReference type="NCBI Taxonomy" id="94219"/>
    <lineage>
        <taxon>Eukaryota</taxon>
        <taxon>Viridiplantae</taxon>
        <taxon>Streptophyta</taxon>
        <taxon>Embryophyta</taxon>
        <taxon>Tracheophyta</taxon>
        <taxon>Spermatophyta</taxon>
        <taxon>Magnoliopsida</taxon>
        <taxon>Liliopsida</taxon>
        <taxon>Asparagales</taxon>
        <taxon>Orchidaceae</taxon>
        <taxon>Epidendroideae</taxon>
        <taxon>Malaxideae</taxon>
        <taxon>Dendrobiinae</taxon>
        <taxon>Dendrobium</taxon>
    </lineage>
</organism>
<evidence type="ECO:0000313" key="2">
    <source>
        <dbReference type="EMBL" id="KAI0496893.1"/>
    </source>
</evidence>
<dbReference type="AlphaFoldDB" id="A0A8T3AKW7"/>
<dbReference type="Proteomes" id="UP000829196">
    <property type="component" value="Unassembled WGS sequence"/>
</dbReference>
<reference evidence="2" key="1">
    <citation type="journal article" date="2022" name="Front. Genet.">
        <title>Chromosome-Scale Assembly of the Dendrobium nobile Genome Provides Insights Into the Molecular Mechanism of the Biosynthesis of the Medicinal Active Ingredient of Dendrobium.</title>
        <authorList>
            <person name="Xu Q."/>
            <person name="Niu S.-C."/>
            <person name="Li K.-L."/>
            <person name="Zheng P.-J."/>
            <person name="Zhang X.-J."/>
            <person name="Jia Y."/>
            <person name="Liu Y."/>
            <person name="Niu Y.-X."/>
            <person name="Yu L.-H."/>
            <person name="Chen D.-F."/>
            <person name="Zhang G.-Q."/>
        </authorList>
    </citation>
    <scope>NUCLEOTIDE SEQUENCE</scope>
    <source>
        <tissue evidence="2">Leaf</tissue>
    </source>
</reference>
<keyword evidence="1" id="KW-1133">Transmembrane helix</keyword>
<protein>
    <submittedName>
        <fullName evidence="2">Uncharacterized protein</fullName>
    </submittedName>
</protein>
<evidence type="ECO:0000313" key="3">
    <source>
        <dbReference type="Proteomes" id="UP000829196"/>
    </source>
</evidence>
<keyword evidence="1" id="KW-0812">Transmembrane</keyword>
<evidence type="ECO:0000256" key="1">
    <source>
        <dbReference type="SAM" id="Phobius"/>
    </source>
</evidence>
<feature type="transmembrane region" description="Helical" evidence="1">
    <location>
        <begin position="130"/>
        <end position="148"/>
    </location>
</feature>
<name>A0A8T3AKW7_DENNO</name>
<sequence>MFPVLPWRDGWFPLSMITSRFTFQPISFFALVIDALTGHLQVKRSRGPFLFLLDPKYRLLGLAYPNVWLALWNDMEFVALLGLNRSSPQATDAVPPISLFMPLYILIEFDIAIGLLSLQTAKVLFSFTPFQGFVFLSCSCMLSFLLVLQQ</sequence>
<keyword evidence="1" id="KW-0472">Membrane</keyword>
<feature type="transmembrane region" description="Helical" evidence="1">
    <location>
        <begin position="21"/>
        <end position="42"/>
    </location>
</feature>
<dbReference type="EMBL" id="JAGYWB010000016">
    <property type="protein sequence ID" value="KAI0496893.1"/>
    <property type="molecule type" value="Genomic_DNA"/>
</dbReference>
<feature type="transmembrane region" description="Helical" evidence="1">
    <location>
        <begin position="96"/>
        <end position="118"/>
    </location>
</feature>
<gene>
    <name evidence="2" type="ORF">KFK09_023219</name>
</gene>